<protein>
    <submittedName>
        <fullName evidence="2">Uncharacterized protein</fullName>
    </submittedName>
</protein>
<evidence type="ECO:0000256" key="1">
    <source>
        <dbReference type="SAM" id="Coils"/>
    </source>
</evidence>
<dbReference type="RefSeq" id="WP_301209663.1">
    <property type="nucleotide sequence ID" value="NZ_JAROCF010000001.1"/>
</dbReference>
<keyword evidence="1" id="KW-0175">Coiled coil</keyword>
<reference evidence="2" key="1">
    <citation type="submission" date="2023-06" db="EMBL/GenBank/DDBJ databases">
        <title>MT1 and MT2 Draft Genomes of Novel Species.</title>
        <authorList>
            <person name="Venkateswaran K."/>
        </authorList>
    </citation>
    <scope>NUCLEOTIDE SEQUENCE</scope>
    <source>
        <strain evidence="2">F6_8S_P_1B</strain>
    </source>
</reference>
<gene>
    <name evidence="2" type="ORF">P5G50_00145</name>
</gene>
<sequence length="57" mass="6304">MSDIELPGAAVAREDDTILRLKAELRDARRRRRLAKNLATIDAFRALPFGGLNVGGR</sequence>
<proteinExistence type="predicted"/>
<keyword evidence="3" id="KW-1185">Reference proteome</keyword>
<dbReference type="Proteomes" id="UP001174208">
    <property type="component" value="Unassembled WGS sequence"/>
</dbReference>
<comment type="caution">
    <text evidence="2">The sequence shown here is derived from an EMBL/GenBank/DDBJ whole genome shotgun (WGS) entry which is preliminary data.</text>
</comment>
<organism evidence="2 3">
    <name type="scientific">Leifsonia williamsii</name>
    <dbReference type="NCBI Taxonomy" id="3035919"/>
    <lineage>
        <taxon>Bacteria</taxon>
        <taxon>Bacillati</taxon>
        <taxon>Actinomycetota</taxon>
        <taxon>Actinomycetes</taxon>
        <taxon>Micrococcales</taxon>
        <taxon>Microbacteriaceae</taxon>
        <taxon>Leifsonia</taxon>
    </lineage>
</organism>
<name>A0ABT8K5V1_9MICO</name>
<feature type="coiled-coil region" evidence="1">
    <location>
        <begin position="11"/>
        <end position="38"/>
    </location>
</feature>
<dbReference type="EMBL" id="JAROCF010000001">
    <property type="protein sequence ID" value="MDN4612843.1"/>
    <property type="molecule type" value="Genomic_DNA"/>
</dbReference>
<accession>A0ABT8K5V1</accession>
<evidence type="ECO:0000313" key="2">
    <source>
        <dbReference type="EMBL" id="MDN4612843.1"/>
    </source>
</evidence>
<evidence type="ECO:0000313" key="3">
    <source>
        <dbReference type="Proteomes" id="UP001174208"/>
    </source>
</evidence>